<comment type="subcellular location">
    <subcellularLocation>
        <location evidence="1 10">Cytoplasm</location>
    </subcellularLocation>
</comment>
<evidence type="ECO:0000256" key="3">
    <source>
        <dbReference type="ARBA" id="ARBA00021035"/>
    </source>
</evidence>
<dbReference type="InterPro" id="IPR022637">
    <property type="entry name" value="DNA_polIII_beta_cen"/>
</dbReference>
<feature type="domain" description="DNA polymerase III beta sliding clamp N-terminal" evidence="11">
    <location>
        <begin position="1"/>
        <end position="119"/>
    </location>
</feature>
<keyword evidence="15" id="KW-1185">Reference proteome</keyword>
<dbReference type="Pfam" id="PF02768">
    <property type="entry name" value="DNA_pol3_beta_3"/>
    <property type="match status" value="1"/>
</dbReference>
<dbReference type="InterPro" id="IPR001001">
    <property type="entry name" value="DNA_polIII_beta"/>
</dbReference>
<reference evidence="14 15" key="1">
    <citation type="submission" date="2021-01" db="EMBL/GenBank/DDBJ databases">
        <title>Isolation and description of Catonella massiliensis sp. nov., a novel Catonella species, isolated from a stable periodontitis subject.</title>
        <authorList>
            <person name="Antezack A."/>
            <person name="Boxberger M."/>
            <person name="La Scola B."/>
            <person name="Monnet-Corti V."/>
        </authorList>
    </citation>
    <scope>NUCLEOTIDE SEQUENCE [LARGE SCALE GENOMIC DNA]</scope>
    <source>
        <strain evidence="14 15">Marseille-Q4567</strain>
    </source>
</reference>
<proteinExistence type="inferred from homology"/>
<protein>
    <recommendedName>
        <fullName evidence="3 10">Beta sliding clamp</fullName>
    </recommendedName>
</protein>
<dbReference type="NCBIfam" id="TIGR00663">
    <property type="entry name" value="dnan"/>
    <property type="match status" value="1"/>
</dbReference>
<evidence type="ECO:0000259" key="11">
    <source>
        <dbReference type="Pfam" id="PF00712"/>
    </source>
</evidence>
<dbReference type="InterPro" id="IPR046938">
    <property type="entry name" value="DNA_clamp_sf"/>
</dbReference>
<sequence length="370" mass="41811">MLIRVNQSDLIKSINIVIKAISTKTTLPILECIVIKTVDNSIKLIANDMELGIETIVMGEVVENGSMALNSRLFSDIVRKLPNNMVEIRTDDNYKATIKCGKSVFTISGQSIEEFPVLPEIEKIKSITLSQFSLKEMIRQTLFSISNNENMKVMTGELLEVNNNNLRIIALDGHRISIRKTAIEGEHENIKAVVPGKTLSEISKILSSEVADEVVIYFSNKHIVFEFSNTTVNSRLIDGEFYNVDQMISSDYETKINVNRRELLENMDSALPFITEKEKKPVILNLSENNLNLSIKTTVGNMNTDMELTKEGKDIIIGFNPVLIMDALKVIEDENIDIFLFNPKAPCFIKNKEESYLYIILPVNFNPEDI</sequence>
<keyword evidence="9" id="KW-0238">DNA-binding</keyword>
<comment type="similarity">
    <text evidence="2 10">Belongs to the beta sliding clamp family.</text>
</comment>
<dbReference type="PANTHER" id="PTHR30478:SF0">
    <property type="entry name" value="BETA SLIDING CLAMP"/>
    <property type="match status" value="1"/>
</dbReference>
<evidence type="ECO:0000313" key="14">
    <source>
        <dbReference type="EMBL" id="MBK5898618.1"/>
    </source>
</evidence>
<evidence type="ECO:0000259" key="12">
    <source>
        <dbReference type="Pfam" id="PF02767"/>
    </source>
</evidence>
<dbReference type="Pfam" id="PF00712">
    <property type="entry name" value="DNA_pol3_beta"/>
    <property type="match status" value="1"/>
</dbReference>
<evidence type="ECO:0000256" key="4">
    <source>
        <dbReference type="ARBA" id="ARBA00022490"/>
    </source>
</evidence>
<keyword evidence="8 10" id="KW-0239">DNA-directed DNA polymerase</keyword>
<keyword evidence="7 10" id="KW-0235">DNA replication</keyword>
<feature type="domain" description="DNA polymerase III beta sliding clamp central" evidence="12">
    <location>
        <begin position="129"/>
        <end position="241"/>
    </location>
</feature>
<keyword evidence="6 10" id="KW-0548">Nucleotidyltransferase</keyword>
<keyword evidence="5 10" id="KW-0808">Transferase</keyword>
<comment type="function">
    <text evidence="10">Confers DNA tethering and processivity to DNA polymerases and other proteins. Acts as a clamp, forming a ring around DNA (a reaction catalyzed by the clamp-loading complex) which diffuses in an ATP-independent manner freely and bidirectionally along dsDNA. Initially characterized for its ability to contact the catalytic subunit of DNA polymerase III (Pol III), a complex, multichain enzyme responsible for most of the replicative synthesis in bacteria; Pol III exhibits 3'-5' exonuclease proofreading activity. The beta chain is required for initiation of replication as well as for processivity of DNA replication.</text>
</comment>
<evidence type="ECO:0000259" key="13">
    <source>
        <dbReference type="Pfam" id="PF02768"/>
    </source>
</evidence>
<accession>A0ABS1J3A4</accession>
<dbReference type="SMART" id="SM00480">
    <property type="entry name" value="POL3Bc"/>
    <property type="match status" value="1"/>
</dbReference>
<dbReference type="Pfam" id="PF02767">
    <property type="entry name" value="DNA_pol3_beta_2"/>
    <property type="match status" value="1"/>
</dbReference>
<evidence type="ECO:0000256" key="2">
    <source>
        <dbReference type="ARBA" id="ARBA00010752"/>
    </source>
</evidence>
<comment type="subunit">
    <text evidence="10">Forms a ring-shaped head-to-tail homodimer around DNA.</text>
</comment>
<dbReference type="EMBL" id="JAEPRJ010000001">
    <property type="protein sequence ID" value="MBK5898618.1"/>
    <property type="molecule type" value="Genomic_DNA"/>
</dbReference>
<dbReference type="RefSeq" id="WP_208430022.1">
    <property type="nucleotide sequence ID" value="NZ_JAEPRJ010000001.1"/>
</dbReference>
<dbReference type="PANTHER" id="PTHR30478">
    <property type="entry name" value="DNA POLYMERASE III SUBUNIT BETA"/>
    <property type="match status" value="1"/>
</dbReference>
<evidence type="ECO:0000313" key="15">
    <source>
        <dbReference type="Proteomes" id="UP000604730"/>
    </source>
</evidence>
<comment type="caution">
    <text evidence="14">The sequence shown here is derived from an EMBL/GenBank/DDBJ whole genome shotgun (WGS) entry which is preliminary data.</text>
</comment>
<evidence type="ECO:0000256" key="10">
    <source>
        <dbReference type="PIRNR" id="PIRNR000804"/>
    </source>
</evidence>
<keyword evidence="4 10" id="KW-0963">Cytoplasm</keyword>
<gene>
    <name evidence="14" type="primary">dnaN</name>
    <name evidence="14" type="ORF">JJN12_12635</name>
</gene>
<evidence type="ECO:0000256" key="7">
    <source>
        <dbReference type="ARBA" id="ARBA00022705"/>
    </source>
</evidence>
<dbReference type="CDD" id="cd00140">
    <property type="entry name" value="beta_clamp"/>
    <property type="match status" value="1"/>
</dbReference>
<dbReference type="GO" id="GO:0003887">
    <property type="term" value="F:DNA-directed DNA polymerase activity"/>
    <property type="evidence" value="ECO:0007669"/>
    <property type="project" value="UniProtKB-EC"/>
</dbReference>
<dbReference type="Gene3D" id="3.10.150.10">
    <property type="entry name" value="DNA Polymerase III, subunit A, domain 2"/>
    <property type="match status" value="2"/>
</dbReference>
<dbReference type="InterPro" id="IPR022634">
    <property type="entry name" value="DNA_polIII_beta_N"/>
</dbReference>
<evidence type="ECO:0000256" key="1">
    <source>
        <dbReference type="ARBA" id="ARBA00004496"/>
    </source>
</evidence>
<evidence type="ECO:0000256" key="5">
    <source>
        <dbReference type="ARBA" id="ARBA00022679"/>
    </source>
</evidence>
<dbReference type="SUPFAM" id="SSF55979">
    <property type="entry name" value="DNA clamp"/>
    <property type="match status" value="3"/>
</dbReference>
<evidence type="ECO:0000256" key="9">
    <source>
        <dbReference type="ARBA" id="ARBA00023125"/>
    </source>
</evidence>
<organism evidence="14 15">
    <name type="scientific">Catonella massiliensis</name>
    <dbReference type="NCBI Taxonomy" id="2799636"/>
    <lineage>
        <taxon>Bacteria</taxon>
        <taxon>Bacillati</taxon>
        <taxon>Bacillota</taxon>
        <taxon>Clostridia</taxon>
        <taxon>Lachnospirales</taxon>
        <taxon>Lachnospiraceae</taxon>
        <taxon>Catonella</taxon>
    </lineage>
</organism>
<evidence type="ECO:0000256" key="8">
    <source>
        <dbReference type="ARBA" id="ARBA00022932"/>
    </source>
</evidence>
<feature type="domain" description="DNA polymerase III beta sliding clamp C-terminal" evidence="13">
    <location>
        <begin position="248"/>
        <end position="362"/>
    </location>
</feature>
<dbReference type="InterPro" id="IPR022635">
    <property type="entry name" value="DNA_polIII_beta_C"/>
</dbReference>
<dbReference type="PIRSF" id="PIRSF000804">
    <property type="entry name" value="DNA_pol_III_b"/>
    <property type="match status" value="1"/>
</dbReference>
<evidence type="ECO:0000256" key="6">
    <source>
        <dbReference type="ARBA" id="ARBA00022695"/>
    </source>
</evidence>
<name>A0ABS1J3A4_9FIRM</name>
<dbReference type="Proteomes" id="UP000604730">
    <property type="component" value="Unassembled WGS sequence"/>
</dbReference>